<accession>A0A521DGZ2</accession>
<evidence type="ECO:0000313" key="2">
    <source>
        <dbReference type="Proteomes" id="UP000319040"/>
    </source>
</evidence>
<dbReference type="Proteomes" id="UP000319040">
    <property type="component" value="Unassembled WGS sequence"/>
</dbReference>
<dbReference type="EMBL" id="FXTB01000005">
    <property type="protein sequence ID" value="SMO70983.1"/>
    <property type="molecule type" value="Genomic_DNA"/>
</dbReference>
<name>A0A521DGZ2_SACCC</name>
<gene>
    <name evidence="1" type="ORF">SAMN06265379_105178</name>
</gene>
<organism evidence="1 2">
    <name type="scientific">Saccharicrinis carchari</name>
    <dbReference type="NCBI Taxonomy" id="1168039"/>
    <lineage>
        <taxon>Bacteria</taxon>
        <taxon>Pseudomonadati</taxon>
        <taxon>Bacteroidota</taxon>
        <taxon>Bacteroidia</taxon>
        <taxon>Marinilabiliales</taxon>
        <taxon>Marinilabiliaceae</taxon>
        <taxon>Saccharicrinis</taxon>
    </lineage>
</organism>
<keyword evidence="2" id="KW-1185">Reference proteome</keyword>
<dbReference type="OrthoDB" id="1039096at2"/>
<protein>
    <submittedName>
        <fullName evidence="1">Uncharacterized protein</fullName>
    </submittedName>
</protein>
<proteinExistence type="predicted"/>
<dbReference type="RefSeq" id="WP_142533627.1">
    <property type="nucleotide sequence ID" value="NZ_FXTB01000005.1"/>
</dbReference>
<reference evidence="1 2" key="1">
    <citation type="submission" date="2017-05" db="EMBL/GenBank/DDBJ databases">
        <authorList>
            <person name="Varghese N."/>
            <person name="Submissions S."/>
        </authorList>
    </citation>
    <scope>NUCLEOTIDE SEQUENCE [LARGE SCALE GENOMIC DNA]</scope>
    <source>
        <strain evidence="1 2">DSM 27040</strain>
    </source>
</reference>
<dbReference type="AlphaFoldDB" id="A0A521DGZ2"/>
<dbReference type="SUPFAM" id="SSF53756">
    <property type="entry name" value="UDP-Glycosyltransferase/glycogen phosphorylase"/>
    <property type="match status" value="1"/>
</dbReference>
<evidence type="ECO:0000313" key="1">
    <source>
        <dbReference type="EMBL" id="SMO70983.1"/>
    </source>
</evidence>
<sequence>MNILFLGHIRTDDDANMLNTILGVLARSGSEPTLALRKNRRINLTDNSLSAIKQLTFSEPNKLKLAHYDLMLTYNTTGSGQLKALAKRNDIPTVCMMDAQTFAKEYPMNQRHVNKLVLITPPRNFPAMLLQQDIVFPWRIAVTIPAFKKYRLNNSNKPRVLVIIHHQNLFFSPFYQIAPWLNKLLNFDIKVVSDNMALRKMLNPNIKVIAQKGIDIDHLIAETDIVVGSSNAALKAIALGKPVIVAGERGYGGLLNRENFLVQYHNHFQGRIGGELGEHIPEKLLMDNVLDLLEWGSERVNKMVKENHQLLKKESAKQEKALLDFLQRTVNTHEQLKNDFWTMKLKLSGAWQLLLLTQDKYVLNNIQTGYVHSHFEKEEAEIIHLFGKGIEMKKALTASGYEEEPEMFAEFVQDLVHEKILVAT</sequence>